<comment type="similarity">
    <text evidence="2">Belongs to the DedA family.</text>
</comment>
<feature type="transmembrane region" description="Helical" evidence="7">
    <location>
        <begin position="14"/>
        <end position="33"/>
    </location>
</feature>
<comment type="subcellular location">
    <subcellularLocation>
        <location evidence="1">Cell membrane</location>
        <topology evidence="1">Multi-pass membrane protein</topology>
    </subcellularLocation>
</comment>
<evidence type="ECO:0000256" key="2">
    <source>
        <dbReference type="ARBA" id="ARBA00010792"/>
    </source>
</evidence>
<dbReference type="Proteomes" id="UP000767334">
    <property type="component" value="Unassembled WGS sequence"/>
</dbReference>
<organism evidence="9 10">
    <name type="scientific">Clostridium saudiense</name>
    <dbReference type="NCBI Taxonomy" id="1414720"/>
    <lineage>
        <taxon>Bacteria</taxon>
        <taxon>Bacillati</taxon>
        <taxon>Bacillota</taxon>
        <taxon>Clostridia</taxon>
        <taxon>Eubacteriales</taxon>
        <taxon>Clostridiaceae</taxon>
        <taxon>Clostridium</taxon>
    </lineage>
</organism>
<feature type="transmembrane region" description="Helical" evidence="7">
    <location>
        <begin position="142"/>
        <end position="166"/>
    </location>
</feature>
<evidence type="ECO:0000256" key="6">
    <source>
        <dbReference type="ARBA" id="ARBA00023136"/>
    </source>
</evidence>
<dbReference type="EMBL" id="JACJLL010000005">
    <property type="protein sequence ID" value="MBM6818043.1"/>
    <property type="molecule type" value="Genomic_DNA"/>
</dbReference>
<evidence type="ECO:0000259" key="8">
    <source>
        <dbReference type="Pfam" id="PF09335"/>
    </source>
</evidence>
<reference evidence="9 10" key="1">
    <citation type="journal article" date="2021" name="Sci. Rep.">
        <title>The distribution of antibiotic resistance genes in chicken gut microbiota commensals.</title>
        <authorList>
            <person name="Juricova H."/>
            <person name="Matiasovicova J."/>
            <person name="Kubasova T."/>
            <person name="Cejkova D."/>
            <person name="Rychlik I."/>
        </authorList>
    </citation>
    <scope>NUCLEOTIDE SEQUENCE [LARGE SCALE GENOMIC DNA]</scope>
    <source>
        <strain evidence="9 10">An435</strain>
    </source>
</reference>
<evidence type="ECO:0000313" key="10">
    <source>
        <dbReference type="Proteomes" id="UP000767334"/>
    </source>
</evidence>
<dbReference type="InterPro" id="IPR051311">
    <property type="entry name" value="DedA_domain"/>
</dbReference>
<dbReference type="Pfam" id="PF09335">
    <property type="entry name" value="VTT_dom"/>
    <property type="match status" value="1"/>
</dbReference>
<name>A0ABS2FDM8_9CLOT</name>
<dbReference type="PANTHER" id="PTHR42709:SF6">
    <property type="entry name" value="UNDECAPRENYL PHOSPHATE TRANSPORTER A"/>
    <property type="match status" value="1"/>
</dbReference>
<feature type="domain" description="VTT" evidence="8">
    <location>
        <begin position="34"/>
        <end position="159"/>
    </location>
</feature>
<feature type="transmembrane region" description="Helical" evidence="7">
    <location>
        <begin position="113"/>
        <end position="136"/>
    </location>
</feature>
<gene>
    <name evidence="9" type="ORF">H6A19_01605</name>
</gene>
<evidence type="ECO:0000313" key="9">
    <source>
        <dbReference type="EMBL" id="MBM6818043.1"/>
    </source>
</evidence>
<accession>A0ABS2FDM8</accession>
<keyword evidence="5 7" id="KW-1133">Transmembrane helix</keyword>
<evidence type="ECO:0000256" key="4">
    <source>
        <dbReference type="ARBA" id="ARBA00022692"/>
    </source>
</evidence>
<comment type="caution">
    <text evidence="9">The sequence shown here is derived from an EMBL/GenBank/DDBJ whole genome shotgun (WGS) entry which is preliminary data.</text>
</comment>
<keyword evidence="10" id="KW-1185">Reference proteome</keyword>
<protein>
    <submittedName>
        <fullName evidence="9">DedA family protein</fullName>
    </submittedName>
</protein>
<evidence type="ECO:0000256" key="7">
    <source>
        <dbReference type="SAM" id="Phobius"/>
    </source>
</evidence>
<evidence type="ECO:0000256" key="3">
    <source>
        <dbReference type="ARBA" id="ARBA00022475"/>
    </source>
</evidence>
<keyword evidence="3" id="KW-1003">Cell membrane</keyword>
<dbReference type="RefSeq" id="WP_133015390.1">
    <property type="nucleotide sequence ID" value="NZ_JACJLL010000005.1"/>
</dbReference>
<feature type="transmembrane region" description="Helical" evidence="7">
    <location>
        <begin position="53"/>
        <end position="75"/>
    </location>
</feature>
<evidence type="ECO:0000256" key="5">
    <source>
        <dbReference type="ARBA" id="ARBA00022989"/>
    </source>
</evidence>
<keyword evidence="6 7" id="KW-0472">Membrane</keyword>
<dbReference type="PANTHER" id="PTHR42709">
    <property type="entry name" value="ALKALINE PHOSPHATASE LIKE PROTEIN"/>
    <property type="match status" value="1"/>
</dbReference>
<dbReference type="InterPro" id="IPR032816">
    <property type="entry name" value="VTT_dom"/>
</dbReference>
<sequence length="167" mass="18693">MADINNILQYIKQYGYIFLAIIVFLEYLNLPGLPAGIIMPAAGILVKYDGLNFIYTLIISVISGLLGSFVLYALGHYCGKPILKKIQNKFPKLKKAIDKTYKYMDKYGNSGILIARVIPVARTLISLVAGTFNVGFVNFTLYSVIGITIWNFAFIYAGYAFSYLFLK</sequence>
<evidence type="ECO:0000256" key="1">
    <source>
        <dbReference type="ARBA" id="ARBA00004651"/>
    </source>
</evidence>
<keyword evidence="4 7" id="KW-0812">Transmembrane</keyword>
<proteinExistence type="inferred from homology"/>